<dbReference type="PANTHER" id="PTHR47785">
    <property type="entry name" value="ZN(II)2CYS6 TRANSCRIPTION FACTOR (EUROFUNG)-RELATED-RELATED"/>
    <property type="match status" value="1"/>
</dbReference>
<dbReference type="InterPro" id="IPR053181">
    <property type="entry name" value="EcdB-like_regulator"/>
</dbReference>
<comment type="caution">
    <text evidence="5">The sequence shown here is derived from an EMBL/GenBank/DDBJ whole genome shotgun (WGS) entry which is preliminary data.</text>
</comment>
<dbReference type="CDD" id="cd12148">
    <property type="entry name" value="fungal_TF_MHR"/>
    <property type="match status" value="1"/>
</dbReference>
<dbReference type="GO" id="GO:0003677">
    <property type="term" value="F:DNA binding"/>
    <property type="evidence" value="ECO:0007669"/>
    <property type="project" value="InterPro"/>
</dbReference>
<gene>
    <name evidence="5" type="ORF">NKR23_g8837</name>
</gene>
<dbReference type="PANTHER" id="PTHR47785:SF6">
    <property type="entry name" value="ZN(II)2CYS6 TRANSCRIPTION FACTOR (EUROFUNG)"/>
    <property type="match status" value="1"/>
</dbReference>
<dbReference type="Pfam" id="PF00172">
    <property type="entry name" value="Zn_clus"/>
    <property type="match status" value="1"/>
</dbReference>
<accession>A0AA38R5H6</accession>
<feature type="region of interest" description="Disordered" evidence="3">
    <location>
        <begin position="1"/>
        <end position="29"/>
    </location>
</feature>
<dbReference type="SMART" id="SM00066">
    <property type="entry name" value="GAL4"/>
    <property type="match status" value="1"/>
</dbReference>
<dbReference type="InterPro" id="IPR001138">
    <property type="entry name" value="Zn2Cys6_DnaBD"/>
</dbReference>
<dbReference type="GO" id="GO:0000981">
    <property type="term" value="F:DNA-binding transcription factor activity, RNA polymerase II-specific"/>
    <property type="evidence" value="ECO:0007669"/>
    <property type="project" value="InterPro"/>
</dbReference>
<sequence length="714" mass="78722">MASEVPVKLETQTSSSQASGSSGGNRKERGAIAAQACDTCRSRKQKCDEQRPKCSTCQKFKLECRYREPVPTKKDRTLVEILDRIKALEDKIDSLGIQGRASSVYGPLAGSTSLQSSSSTSVPIASPTFPPTLQSADSSGSITGTAYRYVSSVHQMLAWPIFQQLLQNASPRIPNFNSGSIEQDGLGLVLGVHHGPGALPLPAVEPFIQAMHPMDVSGHAATPTTAPHLTSPLDWDTVQRLSTSYFDSFNLLYPIVDRENFFSTLHMFMADVLDGGIAATLAYLVFALGEVALAATKGQPLNVFNRRPSGVKGGNASQPPGLAFFNEARRRMGFNLTECTVENVQIFALAGLYYESCFRHMEFWRMTTSASLACQALLTSNPGDLTSPRADLIRRVFWHCSIMETALHMELGLPRTGLDKFESLVKVPDFSGTFSRDDYVGNQTSHFQQHFASQILLRRLIVSFHGVLSNETDGSPSSTFGLRPPTGENGSPLPAAITPMALQLDQWRSTILPVHLRWQDDQSDALAGANRGMFGQSTFSSGSSSVSNPTRHLMFTADLDSEPASYPYVEDVQVAMLRTRYYYAKYIIHRPYLYKALHTPGNVTQEDADGVAECLRACLKWPVAMSPTCTHKRLVPCLFFWTQNLLGILLVLHMSRQVPILSRIRSTLCGDRFEMEANETVGLALDWIRDLKALDPAAKWAWEIVRSIYELGDD</sequence>
<name>A0AA38R5H6_9PEZI</name>
<keyword evidence="6" id="KW-1185">Reference proteome</keyword>
<protein>
    <submittedName>
        <fullName evidence="5">Sterol uptake control protein 2</fullName>
    </submittedName>
</protein>
<dbReference type="GO" id="GO:0008270">
    <property type="term" value="F:zinc ion binding"/>
    <property type="evidence" value="ECO:0007669"/>
    <property type="project" value="InterPro"/>
</dbReference>
<dbReference type="CDD" id="cd00067">
    <property type="entry name" value="GAL4"/>
    <property type="match status" value="1"/>
</dbReference>
<proteinExistence type="predicted"/>
<reference evidence="5" key="1">
    <citation type="submission" date="2022-07" db="EMBL/GenBank/DDBJ databases">
        <title>Fungi with potential for degradation of polypropylene.</title>
        <authorList>
            <person name="Gostincar C."/>
        </authorList>
    </citation>
    <scope>NUCLEOTIDE SEQUENCE</scope>
    <source>
        <strain evidence="5">EXF-13308</strain>
    </source>
</reference>
<dbReference type="Proteomes" id="UP001174694">
    <property type="component" value="Unassembled WGS sequence"/>
</dbReference>
<feature type="domain" description="Zn(2)-C6 fungal-type" evidence="4">
    <location>
        <begin position="36"/>
        <end position="66"/>
    </location>
</feature>
<dbReference type="AlphaFoldDB" id="A0AA38R5H6"/>
<dbReference type="GO" id="GO:0006351">
    <property type="term" value="P:DNA-templated transcription"/>
    <property type="evidence" value="ECO:0007669"/>
    <property type="project" value="InterPro"/>
</dbReference>
<evidence type="ECO:0000259" key="4">
    <source>
        <dbReference type="PROSITE" id="PS50048"/>
    </source>
</evidence>
<dbReference type="EMBL" id="JANBVO010000032">
    <property type="protein sequence ID" value="KAJ9137878.1"/>
    <property type="molecule type" value="Genomic_DNA"/>
</dbReference>
<evidence type="ECO:0000313" key="5">
    <source>
        <dbReference type="EMBL" id="KAJ9137878.1"/>
    </source>
</evidence>
<dbReference type="SUPFAM" id="SSF57701">
    <property type="entry name" value="Zn2/Cys6 DNA-binding domain"/>
    <property type="match status" value="1"/>
</dbReference>
<evidence type="ECO:0000256" key="2">
    <source>
        <dbReference type="ARBA" id="ARBA00023242"/>
    </source>
</evidence>
<organism evidence="5 6">
    <name type="scientific">Pleurostoma richardsiae</name>
    <dbReference type="NCBI Taxonomy" id="41990"/>
    <lineage>
        <taxon>Eukaryota</taxon>
        <taxon>Fungi</taxon>
        <taxon>Dikarya</taxon>
        <taxon>Ascomycota</taxon>
        <taxon>Pezizomycotina</taxon>
        <taxon>Sordariomycetes</taxon>
        <taxon>Sordariomycetidae</taxon>
        <taxon>Calosphaeriales</taxon>
        <taxon>Pleurostomataceae</taxon>
        <taxon>Pleurostoma</taxon>
    </lineage>
</organism>
<keyword evidence="1" id="KW-0479">Metal-binding</keyword>
<dbReference type="InterPro" id="IPR007219">
    <property type="entry name" value="XnlR_reg_dom"/>
</dbReference>
<dbReference type="PROSITE" id="PS00463">
    <property type="entry name" value="ZN2_CY6_FUNGAL_1"/>
    <property type="match status" value="1"/>
</dbReference>
<dbReference type="Pfam" id="PF04082">
    <property type="entry name" value="Fungal_trans"/>
    <property type="match status" value="1"/>
</dbReference>
<keyword evidence="2" id="KW-0539">Nucleus</keyword>
<evidence type="ECO:0000313" key="6">
    <source>
        <dbReference type="Proteomes" id="UP001174694"/>
    </source>
</evidence>
<dbReference type="InterPro" id="IPR036864">
    <property type="entry name" value="Zn2-C6_fun-type_DNA-bd_sf"/>
</dbReference>
<dbReference type="PROSITE" id="PS50048">
    <property type="entry name" value="ZN2_CY6_FUNGAL_2"/>
    <property type="match status" value="1"/>
</dbReference>
<evidence type="ECO:0000256" key="3">
    <source>
        <dbReference type="SAM" id="MobiDB-lite"/>
    </source>
</evidence>
<evidence type="ECO:0000256" key="1">
    <source>
        <dbReference type="ARBA" id="ARBA00022723"/>
    </source>
</evidence>
<dbReference type="Gene3D" id="4.10.240.10">
    <property type="entry name" value="Zn(2)-C6 fungal-type DNA-binding domain"/>
    <property type="match status" value="1"/>
</dbReference>